<dbReference type="InterPro" id="IPR012902">
    <property type="entry name" value="N_methyl_site"/>
</dbReference>
<organism evidence="13 14">
    <name type="scientific">Lysobacter enzymogenes</name>
    <dbReference type="NCBI Taxonomy" id="69"/>
    <lineage>
        <taxon>Bacteria</taxon>
        <taxon>Pseudomonadati</taxon>
        <taxon>Pseudomonadota</taxon>
        <taxon>Gammaproteobacteria</taxon>
        <taxon>Lysobacterales</taxon>
        <taxon>Lysobacteraceae</taxon>
        <taxon>Lysobacter</taxon>
    </lineage>
</organism>
<feature type="domain" description="General secretion pathway GspH" evidence="12">
    <location>
        <begin position="45"/>
        <end position="145"/>
    </location>
</feature>
<dbReference type="EMBL" id="CP013140">
    <property type="protein sequence ID" value="ALN58970.1"/>
    <property type="molecule type" value="Genomic_DNA"/>
</dbReference>
<reference evidence="13 14" key="1">
    <citation type="submission" date="2015-11" db="EMBL/GenBank/DDBJ databases">
        <title>Genome sequences of Lysobacter enzymogenes strain C3 and Lysobacter antibioticus ATCC 29479.</title>
        <authorList>
            <person name="Kobayashi D.Y."/>
        </authorList>
    </citation>
    <scope>NUCLEOTIDE SEQUENCE [LARGE SCALE GENOMIC DNA]</scope>
    <source>
        <strain evidence="13 14">C3</strain>
    </source>
</reference>
<evidence type="ECO:0000256" key="11">
    <source>
        <dbReference type="SAM" id="Phobius"/>
    </source>
</evidence>
<evidence type="ECO:0000313" key="13">
    <source>
        <dbReference type="EMBL" id="ALN58970.1"/>
    </source>
</evidence>
<feature type="transmembrane region" description="Helical" evidence="11">
    <location>
        <begin position="12"/>
        <end position="32"/>
    </location>
</feature>
<proteinExistence type="inferred from homology"/>
<keyword evidence="3" id="KW-1003">Cell membrane</keyword>
<dbReference type="Pfam" id="PF12019">
    <property type="entry name" value="GspH"/>
    <property type="match status" value="1"/>
</dbReference>
<evidence type="ECO:0000256" key="6">
    <source>
        <dbReference type="ARBA" id="ARBA00022692"/>
    </source>
</evidence>
<dbReference type="NCBIfam" id="TIGR02532">
    <property type="entry name" value="IV_pilin_GFxxxE"/>
    <property type="match status" value="1"/>
</dbReference>
<evidence type="ECO:0000256" key="9">
    <source>
        <dbReference type="ARBA" id="ARBA00025772"/>
    </source>
</evidence>
<keyword evidence="5" id="KW-0997">Cell inner membrane</keyword>
<protein>
    <recommendedName>
        <fullName evidence="2">Type II secretion system protein H</fullName>
    </recommendedName>
    <alternativeName>
        <fullName evidence="10">General secretion pathway protein H</fullName>
    </alternativeName>
</protein>
<dbReference type="InterPro" id="IPR022346">
    <property type="entry name" value="T2SS_GspH"/>
</dbReference>
<name>A0A0S2DK82_LYSEN</name>
<dbReference type="KEGG" id="lez:GLE_3626"/>
<dbReference type="InterPro" id="IPR045584">
    <property type="entry name" value="Pilin-like"/>
</dbReference>
<dbReference type="PROSITE" id="PS00409">
    <property type="entry name" value="PROKAR_NTER_METHYL"/>
    <property type="match status" value="1"/>
</dbReference>
<dbReference type="Pfam" id="PF07963">
    <property type="entry name" value="N_methyl"/>
    <property type="match status" value="1"/>
</dbReference>
<dbReference type="Proteomes" id="UP000061569">
    <property type="component" value="Chromosome"/>
</dbReference>
<dbReference type="PATRIC" id="fig|69.6.peg.3570"/>
<keyword evidence="4" id="KW-0488">Methylation</keyword>
<sequence>MRARNVRGFTLIELLVTISLVAILLGLGLPSFQQAIRSNRVAVSTNEMQAAMTLARSEAMRTPRGGHVCASRDGLGCGGSWSDGWMVWTDRNNNDVPQPDEVLRYFKPTAQLEIGAAATGGDATRLAFDLRGRLKDGFPRRFSLKPADCASGANLLREISLGVTGQVRMERKTCP</sequence>
<keyword evidence="7 11" id="KW-1133">Transmembrane helix</keyword>
<evidence type="ECO:0000256" key="3">
    <source>
        <dbReference type="ARBA" id="ARBA00022475"/>
    </source>
</evidence>
<comment type="similarity">
    <text evidence="9">Belongs to the GSP H family.</text>
</comment>
<keyword evidence="6 11" id="KW-0812">Transmembrane</keyword>
<evidence type="ECO:0000256" key="10">
    <source>
        <dbReference type="ARBA" id="ARBA00030775"/>
    </source>
</evidence>
<gene>
    <name evidence="13" type="ORF">GLE_3626</name>
</gene>
<dbReference type="Gene3D" id="3.55.40.10">
    <property type="entry name" value="minor pseudopilin epsh domain"/>
    <property type="match status" value="1"/>
</dbReference>
<evidence type="ECO:0000256" key="7">
    <source>
        <dbReference type="ARBA" id="ARBA00022989"/>
    </source>
</evidence>
<keyword evidence="8 11" id="KW-0472">Membrane</keyword>
<evidence type="ECO:0000256" key="2">
    <source>
        <dbReference type="ARBA" id="ARBA00021549"/>
    </source>
</evidence>
<dbReference type="GO" id="GO:0015627">
    <property type="term" value="C:type II protein secretion system complex"/>
    <property type="evidence" value="ECO:0007669"/>
    <property type="project" value="InterPro"/>
</dbReference>
<dbReference type="SUPFAM" id="SSF54523">
    <property type="entry name" value="Pili subunits"/>
    <property type="match status" value="1"/>
</dbReference>
<evidence type="ECO:0000313" key="14">
    <source>
        <dbReference type="Proteomes" id="UP000061569"/>
    </source>
</evidence>
<evidence type="ECO:0000256" key="1">
    <source>
        <dbReference type="ARBA" id="ARBA00004377"/>
    </source>
</evidence>
<comment type="subcellular location">
    <subcellularLocation>
        <location evidence="1">Cell inner membrane</location>
        <topology evidence="1">Single-pass membrane protein</topology>
    </subcellularLocation>
</comment>
<dbReference type="AlphaFoldDB" id="A0A0S2DK82"/>
<dbReference type="OrthoDB" id="6120962at2"/>
<accession>A0A0S2DK82</accession>
<evidence type="ECO:0000256" key="5">
    <source>
        <dbReference type="ARBA" id="ARBA00022519"/>
    </source>
</evidence>
<evidence type="ECO:0000256" key="8">
    <source>
        <dbReference type="ARBA" id="ARBA00023136"/>
    </source>
</evidence>
<evidence type="ECO:0000259" key="12">
    <source>
        <dbReference type="Pfam" id="PF12019"/>
    </source>
</evidence>
<evidence type="ECO:0000256" key="4">
    <source>
        <dbReference type="ARBA" id="ARBA00022481"/>
    </source>
</evidence>
<dbReference type="STRING" id="69.GLE_3626"/>
<dbReference type="GO" id="GO:0005886">
    <property type="term" value="C:plasma membrane"/>
    <property type="evidence" value="ECO:0007669"/>
    <property type="project" value="UniProtKB-SubCell"/>
</dbReference>
<dbReference type="GO" id="GO:0015628">
    <property type="term" value="P:protein secretion by the type II secretion system"/>
    <property type="evidence" value="ECO:0007669"/>
    <property type="project" value="InterPro"/>
</dbReference>